<evidence type="ECO:0000256" key="17">
    <source>
        <dbReference type="ARBA" id="ARBA00022958"/>
    </source>
</evidence>
<proteinExistence type="inferred from homology"/>
<feature type="transmembrane region" description="Helical" evidence="38">
    <location>
        <begin position="21"/>
        <end position="44"/>
    </location>
</feature>
<evidence type="ECO:0000256" key="36">
    <source>
        <dbReference type="RuleBase" id="RU003857"/>
    </source>
</evidence>
<dbReference type="Proteomes" id="UP000250572">
    <property type="component" value="Unassembled WGS sequence"/>
</dbReference>
<evidence type="ECO:0000256" key="31">
    <source>
        <dbReference type="ARBA" id="ARBA00036683"/>
    </source>
</evidence>
<evidence type="ECO:0000256" key="22">
    <source>
        <dbReference type="ARBA" id="ARBA00023157"/>
    </source>
</evidence>
<keyword evidence="15" id="KW-0631">Potassium channel</keyword>
<dbReference type="PRINTS" id="PR01586">
    <property type="entry name" value="TWIKCHANNEL"/>
</dbReference>
<evidence type="ECO:0000256" key="7">
    <source>
        <dbReference type="ARBA" id="ARBA00006666"/>
    </source>
</evidence>
<comment type="catalytic activity">
    <reaction evidence="27">
        <text>chloride(in) = chloride(out)</text>
        <dbReference type="Rhea" id="RHEA:29823"/>
        <dbReference type="ChEBI" id="CHEBI:17996"/>
    </reaction>
</comment>
<sequence>MVIGRIRDWCAHFAERHQSEINFALLIVSYILYLVIGAGIFSAIELPYEHELRQELKAARQEFLSNNTCVSDAQLEELLARVLEASNYGVSVLGNDTILNWDFVSSLFFTSTVLTTTGYGHSVPLSDVGKAFCIFYSLIGIPVTLFFLSAIVERLVEMMSRRPVSYFHRRWAMSRPKLAVIHATLLSIIMALLFIFIPAWIFFSLEKDWNFLESLYFCFISLTTIGLGDYVPGETHSKEDNPHPQLYRLAITVYLLLGLVCVLVVLETCYELPQLKLLRRRFYRERLRELDTETTNIISHDQLSDQKPDPADKMDTQLPVISSVSQQADTFSQNGTSTPYTPASGTTIEITEEGPGFKTEGNLTSFQLKDKIYYSFQNEELTLYSSLKSLPSSAERSRYSSSRWSTGMGRMLGQRTLISQIIKHQQVLRSRKEPREEPQHPVLAFSYSFEKMKAGKDVPGQQCEDEHQQGYNQHNGKDLGV</sequence>
<evidence type="ECO:0000256" key="13">
    <source>
        <dbReference type="ARBA" id="ARBA00022692"/>
    </source>
</evidence>
<evidence type="ECO:0000256" key="34">
    <source>
        <dbReference type="ARBA" id="ARBA00044691"/>
    </source>
</evidence>
<dbReference type="InterPro" id="IPR003280">
    <property type="entry name" value="2pore_dom_K_chnl"/>
</dbReference>
<evidence type="ECO:0000256" key="29">
    <source>
        <dbReference type="ARBA" id="ARBA00034430"/>
    </source>
</evidence>
<dbReference type="GO" id="GO:0016324">
    <property type="term" value="C:apical plasma membrane"/>
    <property type="evidence" value="ECO:0007669"/>
    <property type="project" value="UniProtKB-SubCell"/>
</dbReference>
<evidence type="ECO:0000256" key="1">
    <source>
        <dbReference type="ARBA" id="ARBA00000309"/>
    </source>
</evidence>
<keyword evidence="21 38" id="KW-0472">Membrane</keyword>
<evidence type="ECO:0000256" key="30">
    <source>
        <dbReference type="ARBA" id="ARBA00036239"/>
    </source>
</evidence>
<comment type="catalytic activity">
    <reaction evidence="30">
        <text>Na(+)(in) = Na(+)(out)</text>
        <dbReference type="Rhea" id="RHEA:34963"/>
        <dbReference type="ChEBI" id="CHEBI:29101"/>
    </reaction>
</comment>
<dbReference type="STRING" id="33528.ENSGAFP00000014672"/>
<comment type="catalytic activity">
    <reaction evidence="34">
        <text>Cs(+)(in) = Cs(+)(out)</text>
        <dbReference type="Rhea" id="RHEA:78555"/>
        <dbReference type="ChEBI" id="CHEBI:49547"/>
    </reaction>
</comment>
<evidence type="ECO:0000256" key="23">
    <source>
        <dbReference type="ARBA" id="ARBA00023180"/>
    </source>
</evidence>
<feature type="domain" description="Potassium channel" evidence="39">
    <location>
        <begin position="191"/>
        <end position="269"/>
    </location>
</feature>
<evidence type="ECO:0000256" key="19">
    <source>
        <dbReference type="ARBA" id="ARBA00023018"/>
    </source>
</evidence>
<feature type="region of interest" description="Disordered" evidence="37">
    <location>
        <begin position="455"/>
        <end position="481"/>
    </location>
</feature>
<organism evidence="40 41">
    <name type="scientific">Gambusia affinis</name>
    <name type="common">Western mosquitofish</name>
    <name type="synonym">Heterandria affinis</name>
    <dbReference type="NCBI Taxonomy" id="33528"/>
    <lineage>
        <taxon>Eukaryota</taxon>
        <taxon>Metazoa</taxon>
        <taxon>Chordata</taxon>
        <taxon>Craniata</taxon>
        <taxon>Vertebrata</taxon>
        <taxon>Euteleostomi</taxon>
        <taxon>Actinopterygii</taxon>
        <taxon>Neopterygii</taxon>
        <taxon>Teleostei</taxon>
        <taxon>Neoteleostei</taxon>
        <taxon>Acanthomorphata</taxon>
        <taxon>Ovalentaria</taxon>
        <taxon>Atherinomorphae</taxon>
        <taxon>Cyprinodontiformes</taxon>
        <taxon>Poeciliidae</taxon>
        <taxon>Poeciliinae</taxon>
        <taxon>Gambusia</taxon>
    </lineage>
</organism>
<comment type="catalytic activity">
    <reaction evidence="31">
        <text>L-glutamate(out) = L-glutamate(in)</text>
        <dbReference type="Rhea" id="RHEA:66336"/>
        <dbReference type="ChEBI" id="CHEBI:29985"/>
    </reaction>
</comment>
<comment type="similarity">
    <text evidence="7 36">Belongs to the two pore domain potassium channel (TC 1.A.1.8) family.</text>
</comment>
<evidence type="ECO:0000256" key="38">
    <source>
        <dbReference type="SAM" id="Phobius"/>
    </source>
</evidence>
<keyword evidence="13 36" id="KW-0812">Transmembrane</keyword>
<keyword evidence="20 36" id="KW-0406">Ion transport</keyword>
<dbReference type="InterPro" id="IPR013099">
    <property type="entry name" value="K_chnl_dom"/>
</dbReference>
<dbReference type="Gene3D" id="1.10.287.70">
    <property type="match status" value="1"/>
</dbReference>
<keyword evidence="25 36" id="KW-0407">Ion channel</keyword>
<feature type="domain" description="Potassium channel" evidence="39">
    <location>
        <begin position="97"/>
        <end position="156"/>
    </location>
</feature>
<evidence type="ECO:0000256" key="8">
    <source>
        <dbReference type="ARBA" id="ARBA00016212"/>
    </source>
</evidence>
<keyword evidence="24" id="KW-0966">Cell projection</keyword>
<evidence type="ECO:0000256" key="10">
    <source>
        <dbReference type="ARBA" id="ARBA00022475"/>
    </source>
</evidence>
<dbReference type="GO" id="GO:0055037">
    <property type="term" value="C:recycling endosome"/>
    <property type="evidence" value="ECO:0007669"/>
    <property type="project" value="UniProtKB-SubCell"/>
</dbReference>
<dbReference type="InterPro" id="IPR001779">
    <property type="entry name" value="2pore_dom_K_chnl_TWIK1"/>
</dbReference>
<dbReference type="Pfam" id="PF07885">
    <property type="entry name" value="Ion_trans_2"/>
    <property type="match status" value="2"/>
</dbReference>
<evidence type="ECO:0000256" key="27">
    <source>
        <dbReference type="ARBA" id="ARBA00024167"/>
    </source>
</evidence>
<evidence type="ECO:0000256" key="9">
    <source>
        <dbReference type="ARBA" id="ARBA00022448"/>
    </source>
</evidence>
<evidence type="ECO:0000259" key="39">
    <source>
        <dbReference type="Pfam" id="PF07885"/>
    </source>
</evidence>
<evidence type="ECO:0000256" key="35">
    <source>
        <dbReference type="ARBA" id="ARBA00046361"/>
    </source>
</evidence>
<keyword evidence="26" id="KW-0968">Cytoplasmic vesicle</keyword>
<keyword evidence="10" id="KW-1003">Cell membrane</keyword>
<evidence type="ECO:0000256" key="32">
    <source>
        <dbReference type="ARBA" id="ARBA00044635"/>
    </source>
</evidence>
<dbReference type="PANTHER" id="PTHR11003:SF59">
    <property type="entry name" value="POTASSIUM CHANNEL SUBFAMILY K MEMBER 1"/>
    <property type="match status" value="1"/>
</dbReference>
<comment type="caution">
    <text evidence="40">The sequence shown here is derived from an EMBL/GenBank/DDBJ whole genome shotgun (WGS) entry which is preliminary data.</text>
</comment>
<keyword evidence="18 38" id="KW-1133">Transmembrane helix</keyword>
<feature type="transmembrane region" description="Helical" evidence="38">
    <location>
        <begin position="214"/>
        <end position="233"/>
    </location>
</feature>
<dbReference type="FunFam" id="1.10.287.70:FF:000076">
    <property type="entry name" value="Potassium channel subfamily K member"/>
    <property type="match status" value="1"/>
</dbReference>
<evidence type="ECO:0000256" key="28">
    <source>
        <dbReference type="ARBA" id="ARBA00034109"/>
    </source>
</evidence>
<dbReference type="GO" id="GO:0030322">
    <property type="term" value="P:stabilization of membrane potential"/>
    <property type="evidence" value="ECO:0007669"/>
    <property type="project" value="TreeGrafter"/>
</dbReference>
<keyword evidence="14" id="KW-0967">Endosome</keyword>
<evidence type="ECO:0000256" key="4">
    <source>
        <dbReference type="ARBA" id="ARBA00004487"/>
    </source>
</evidence>
<dbReference type="GO" id="GO:0015271">
    <property type="term" value="F:outward rectifier potassium channel activity"/>
    <property type="evidence" value="ECO:0007669"/>
    <property type="project" value="TreeGrafter"/>
</dbReference>
<keyword evidence="41" id="KW-1185">Reference proteome</keyword>
<dbReference type="PRINTS" id="PR01096">
    <property type="entry name" value="TWIK1CHANNEL"/>
</dbReference>
<accession>A0A315VFD8</accession>
<dbReference type="GO" id="GO:0097060">
    <property type="term" value="C:synaptic membrane"/>
    <property type="evidence" value="ECO:0007669"/>
    <property type="project" value="UniProtKB-SubCell"/>
</dbReference>
<evidence type="ECO:0000256" key="26">
    <source>
        <dbReference type="ARBA" id="ARBA00023329"/>
    </source>
</evidence>
<keyword evidence="12" id="KW-0633">Potassium transport</keyword>
<dbReference type="AlphaFoldDB" id="A0A315VFD8"/>
<evidence type="ECO:0000256" key="3">
    <source>
        <dbReference type="ARBA" id="ARBA00004221"/>
    </source>
</evidence>
<evidence type="ECO:0000256" key="14">
    <source>
        <dbReference type="ARBA" id="ARBA00022753"/>
    </source>
</evidence>
<evidence type="ECO:0000256" key="11">
    <source>
        <dbReference type="ARBA" id="ARBA00022499"/>
    </source>
</evidence>
<dbReference type="PANTHER" id="PTHR11003">
    <property type="entry name" value="POTASSIUM CHANNEL, SUBFAMILY K"/>
    <property type="match status" value="1"/>
</dbReference>
<feature type="transmembrane region" description="Helical" evidence="38">
    <location>
        <begin position="134"/>
        <end position="156"/>
    </location>
</feature>
<keyword evidence="11" id="KW-1017">Isopeptide bond</keyword>
<dbReference type="SUPFAM" id="SSF81324">
    <property type="entry name" value="Voltage-gated potassium channels"/>
    <property type="match status" value="2"/>
</dbReference>
<evidence type="ECO:0000256" key="6">
    <source>
        <dbReference type="ARBA" id="ARBA00004651"/>
    </source>
</evidence>
<comment type="catalytic activity">
    <reaction evidence="29">
        <text>K(+)(in) = K(+)(out)</text>
        <dbReference type="Rhea" id="RHEA:29463"/>
        <dbReference type="ChEBI" id="CHEBI:29103"/>
    </reaction>
</comment>
<evidence type="ECO:0000256" key="15">
    <source>
        <dbReference type="ARBA" id="ARBA00022826"/>
    </source>
</evidence>
<feature type="transmembrane region" description="Helical" evidence="38">
    <location>
        <begin position="245"/>
        <end position="266"/>
    </location>
</feature>
<evidence type="ECO:0000256" key="16">
    <source>
        <dbReference type="ARBA" id="ARBA00022843"/>
    </source>
</evidence>
<comment type="subunit">
    <text evidence="35">Homodimer; disulfide-linked. Heterodimer with KCNK2; disulfide-linked. In astrocytes, forms mostly heterodimeric potassium channels with KCNK2, with only a minor proportion of functional channels containing homodimeric KCNK1. Interacts with KCNK3 and KCNK9, forming functional heterodimeric channels. Interacts with GNG4. Identified in a complex with PSD and ARF6; interacts only with PSD that is bound to ARF6. Interacts with UBE2I.</text>
</comment>
<comment type="catalytic activity">
    <reaction evidence="32">
        <text>Li(+)(in) = Li(+)(out)</text>
        <dbReference type="Rhea" id="RHEA:78551"/>
        <dbReference type="ChEBI" id="CHEBI:49713"/>
    </reaction>
</comment>
<feature type="transmembrane region" description="Helical" evidence="38">
    <location>
        <begin position="177"/>
        <end position="202"/>
    </location>
</feature>
<evidence type="ECO:0000256" key="37">
    <source>
        <dbReference type="SAM" id="MobiDB-lite"/>
    </source>
</evidence>
<comment type="subcellular location">
    <subcellularLocation>
        <location evidence="3">Apical cell membrane</location>
    </subcellularLocation>
    <subcellularLocation>
        <location evidence="6">Cell membrane</location>
        <topology evidence="6">Multi-pass membrane protein</topology>
    </subcellularLocation>
    <subcellularLocation>
        <location evidence="4">Cell projection</location>
        <location evidence="4">Neuron projection</location>
    </subcellularLocation>
    <subcellularLocation>
        <location evidence="5">Cytoplasmic vesicle</location>
    </subcellularLocation>
    <subcellularLocation>
        <location evidence="2">Recycling endosome</location>
    </subcellularLocation>
    <subcellularLocation>
        <location evidence="28">Synaptic cell membrane</location>
    </subcellularLocation>
</comment>
<keyword evidence="16" id="KW-0832">Ubl conjugation</keyword>
<dbReference type="PRINTS" id="PR01333">
    <property type="entry name" value="2POREKCHANEL"/>
</dbReference>
<evidence type="ECO:0000256" key="33">
    <source>
        <dbReference type="ARBA" id="ARBA00044657"/>
    </source>
</evidence>
<comment type="catalytic activity">
    <reaction evidence="1">
        <text>NH4(+)(in) = NH4(+)(out)</text>
        <dbReference type="Rhea" id="RHEA:28747"/>
        <dbReference type="ChEBI" id="CHEBI:28938"/>
    </reaction>
</comment>
<keyword evidence="23" id="KW-0325">Glycoprotein</keyword>
<evidence type="ECO:0000256" key="24">
    <source>
        <dbReference type="ARBA" id="ARBA00023273"/>
    </source>
</evidence>
<keyword evidence="17" id="KW-0630">Potassium</keyword>
<evidence type="ECO:0000256" key="12">
    <source>
        <dbReference type="ARBA" id="ARBA00022538"/>
    </source>
</evidence>
<keyword evidence="22" id="KW-1015">Disulfide bond</keyword>
<gene>
    <name evidence="40" type="ORF">CCH79_00003183</name>
</gene>
<evidence type="ECO:0000256" key="25">
    <source>
        <dbReference type="ARBA" id="ARBA00023303"/>
    </source>
</evidence>
<evidence type="ECO:0000256" key="5">
    <source>
        <dbReference type="ARBA" id="ARBA00004541"/>
    </source>
</evidence>
<evidence type="ECO:0000313" key="41">
    <source>
        <dbReference type="Proteomes" id="UP000250572"/>
    </source>
</evidence>
<dbReference type="EMBL" id="NHOQ01001904">
    <property type="protein sequence ID" value="PWA21534.1"/>
    <property type="molecule type" value="Genomic_DNA"/>
</dbReference>
<dbReference type="GO" id="GO:0022841">
    <property type="term" value="F:potassium ion leak channel activity"/>
    <property type="evidence" value="ECO:0007669"/>
    <property type="project" value="TreeGrafter"/>
</dbReference>
<comment type="catalytic activity">
    <reaction evidence="33">
        <text>Rb(+)(in) = Rb(+)(out)</text>
        <dbReference type="Rhea" id="RHEA:78547"/>
        <dbReference type="ChEBI" id="CHEBI:49847"/>
    </reaction>
</comment>
<evidence type="ECO:0000313" key="40">
    <source>
        <dbReference type="EMBL" id="PWA21534.1"/>
    </source>
</evidence>
<keyword evidence="9 36" id="KW-0813">Transport</keyword>
<name>A0A315VFD8_GAMAF</name>
<protein>
    <recommendedName>
        <fullName evidence="8">Potassium channel subfamily K member 1</fullName>
    </recommendedName>
</protein>
<dbReference type="GO" id="GO:0043005">
    <property type="term" value="C:neuron projection"/>
    <property type="evidence" value="ECO:0007669"/>
    <property type="project" value="UniProtKB-SubCell"/>
</dbReference>
<evidence type="ECO:0000256" key="21">
    <source>
        <dbReference type="ARBA" id="ARBA00023136"/>
    </source>
</evidence>
<evidence type="ECO:0000256" key="18">
    <source>
        <dbReference type="ARBA" id="ARBA00022989"/>
    </source>
</evidence>
<feature type="non-terminal residue" evidence="40">
    <location>
        <position position="481"/>
    </location>
</feature>
<evidence type="ECO:0000256" key="20">
    <source>
        <dbReference type="ARBA" id="ARBA00023065"/>
    </source>
</evidence>
<evidence type="ECO:0000256" key="2">
    <source>
        <dbReference type="ARBA" id="ARBA00004172"/>
    </source>
</evidence>
<keyword evidence="19" id="KW-0770">Synapse</keyword>
<dbReference type="InterPro" id="IPR005408">
    <property type="entry name" value="2pore_dom_K_chnl_TWIK"/>
</dbReference>
<reference evidence="40 41" key="1">
    <citation type="journal article" date="2018" name="G3 (Bethesda)">
        <title>A High-Quality Reference Genome for the Invasive Mosquitofish Gambusia affinis Using a Chicago Library.</title>
        <authorList>
            <person name="Hoffberg S.L."/>
            <person name="Troendle N.J."/>
            <person name="Glenn T.C."/>
            <person name="Mahmud O."/>
            <person name="Louha S."/>
            <person name="Chalopin D."/>
            <person name="Bennetzen J.L."/>
            <person name="Mauricio R."/>
        </authorList>
    </citation>
    <scope>NUCLEOTIDE SEQUENCE [LARGE SCALE GENOMIC DNA]</scope>
    <source>
        <strain evidence="40">NE01/NJP1002.9</strain>
        <tissue evidence="40">Muscle</tissue>
    </source>
</reference>